<accession>A0A9W4WN51</accession>
<name>A0A9W4WN51_9GLOM</name>
<dbReference type="EMBL" id="CAMKVN010001198">
    <property type="protein sequence ID" value="CAI2174340.1"/>
    <property type="molecule type" value="Genomic_DNA"/>
</dbReference>
<proteinExistence type="predicted"/>
<organism evidence="1 2">
    <name type="scientific">Funneliformis geosporum</name>
    <dbReference type="NCBI Taxonomy" id="1117311"/>
    <lineage>
        <taxon>Eukaryota</taxon>
        <taxon>Fungi</taxon>
        <taxon>Fungi incertae sedis</taxon>
        <taxon>Mucoromycota</taxon>
        <taxon>Glomeromycotina</taxon>
        <taxon>Glomeromycetes</taxon>
        <taxon>Glomerales</taxon>
        <taxon>Glomeraceae</taxon>
        <taxon>Funneliformis</taxon>
    </lineage>
</organism>
<evidence type="ECO:0000313" key="1">
    <source>
        <dbReference type="EMBL" id="CAI2174340.1"/>
    </source>
</evidence>
<dbReference type="Proteomes" id="UP001153678">
    <property type="component" value="Unassembled WGS sequence"/>
</dbReference>
<dbReference type="AlphaFoldDB" id="A0A9W4WN51"/>
<gene>
    <name evidence="1" type="ORF">FWILDA_LOCUS6543</name>
</gene>
<feature type="non-terminal residue" evidence="1">
    <location>
        <position position="1"/>
    </location>
</feature>
<protein>
    <submittedName>
        <fullName evidence="1">19044_t:CDS:1</fullName>
    </submittedName>
</protein>
<comment type="caution">
    <text evidence="1">The sequence shown here is derived from an EMBL/GenBank/DDBJ whole genome shotgun (WGS) entry which is preliminary data.</text>
</comment>
<reference evidence="1" key="1">
    <citation type="submission" date="2022-08" db="EMBL/GenBank/DDBJ databases">
        <authorList>
            <person name="Kallberg Y."/>
            <person name="Tangrot J."/>
            <person name="Rosling A."/>
        </authorList>
    </citation>
    <scope>NUCLEOTIDE SEQUENCE</scope>
    <source>
        <strain evidence="1">Wild A</strain>
    </source>
</reference>
<evidence type="ECO:0000313" key="2">
    <source>
        <dbReference type="Proteomes" id="UP001153678"/>
    </source>
</evidence>
<sequence length="44" mass="4984">ELTFTVWDSNIVVSSDLGMNSMTETTIPAFQRKSTILQPNKPRE</sequence>
<keyword evidence="2" id="KW-1185">Reference proteome</keyword>